<sequence length="162" mass="18329">PTPQPRMDGPPPIRFSSATPQYLPFLNYSPHPIMYDDARYPTAMHLHEALKYLPTNPAFAEHIRRCPDVGQVHALSTQLESQAPNSVRSDWLAVYLQSMEEVLLHKFRQHADLLALLLGTGDAPLIYADPVDTYWGEGGHNHLGKILERVRAELRREAWGLA</sequence>
<keyword evidence="3" id="KW-1185">Reference proteome</keyword>
<gene>
    <name evidence="2" type="ORF">DFH08DRAFT_690146</name>
</gene>
<evidence type="ECO:0000313" key="3">
    <source>
        <dbReference type="Proteomes" id="UP001218218"/>
    </source>
</evidence>
<dbReference type="InterPro" id="IPR037238">
    <property type="entry name" value="YbiA-like_sf"/>
</dbReference>
<evidence type="ECO:0000259" key="1">
    <source>
        <dbReference type="Pfam" id="PF08719"/>
    </source>
</evidence>
<reference evidence="2" key="1">
    <citation type="submission" date="2023-03" db="EMBL/GenBank/DDBJ databases">
        <title>Massive genome expansion in bonnet fungi (Mycena s.s.) driven by repeated elements and novel gene families across ecological guilds.</title>
        <authorList>
            <consortium name="Lawrence Berkeley National Laboratory"/>
            <person name="Harder C.B."/>
            <person name="Miyauchi S."/>
            <person name="Viragh M."/>
            <person name="Kuo A."/>
            <person name="Thoen E."/>
            <person name="Andreopoulos B."/>
            <person name="Lu D."/>
            <person name="Skrede I."/>
            <person name="Drula E."/>
            <person name="Henrissat B."/>
            <person name="Morin E."/>
            <person name="Kohler A."/>
            <person name="Barry K."/>
            <person name="LaButti K."/>
            <person name="Morin E."/>
            <person name="Salamov A."/>
            <person name="Lipzen A."/>
            <person name="Mereny Z."/>
            <person name="Hegedus B."/>
            <person name="Baldrian P."/>
            <person name="Stursova M."/>
            <person name="Weitz H."/>
            <person name="Taylor A."/>
            <person name="Grigoriev I.V."/>
            <person name="Nagy L.G."/>
            <person name="Martin F."/>
            <person name="Kauserud H."/>
        </authorList>
    </citation>
    <scope>NUCLEOTIDE SEQUENCE</scope>
    <source>
        <strain evidence="2">CBHHK002</strain>
    </source>
</reference>
<dbReference type="SUPFAM" id="SSF143990">
    <property type="entry name" value="YbiA-like"/>
    <property type="match status" value="1"/>
</dbReference>
<dbReference type="Pfam" id="PF08719">
    <property type="entry name" value="NADAR"/>
    <property type="match status" value="1"/>
</dbReference>
<accession>A0AAD7EWT1</accession>
<comment type="caution">
    <text evidence="2">The sequence shown here is derived from an EMBL/GenBank/DDBJ whole genome shotgun (WGS) entry which is preliminary data.</text>
</comment>
<dbReference type="EMBL" id="JARIHO010000009">
    <property type="protein sequence ID" value="KAJ7355516.1"/>
    <property type="molecule type" value="Genomic_DNA"/>
</dbReference>
<organism evidence="2 3">
    <name type="scientific">Mycena albidolilacea</name>
    <dbReference type="NCBI Taxonomy" id="1033008"/>
    <lineage>
        <taxon>Eukaryota</taxon>
        <taxon>Fungi</taxon>
        <taxon>Dikarya</taxon>
        <taxon>Basidiomycota</taxon>
        <taxon>Agaricomycotina</taxon>
        <taxon>Agaricomycetes</taxon>
        <taxon>Agaricomycetidae</taxon>
        <taxon>Agaricales</taxon>
        <taxon>Marasmiineae</taxon>
        <taxon>Mycenaceae</taxon>
        <taxon>Mycena</taxon>
    </lineage>
</organism>
<dbReference type="Proteomes" id="UP001218218">
    <property type="component" value="Unassembled WGS sequence"/>
</dbReference>
<feature type="non-terminal residue" evidence="2">
    <location>
        <position position="1"/>
    </location>
</feature>
<feature type="domain" description="NADAR" evidence="1">
    <location>
        <begin position="24"/>
        <end position="155"/>
    </location>
</feature>
<dbReference type="CDD" id="cd15457">
    <property type="entry name" value="NADAR"/>
    <property type="match status" value="1"/>
</dbReference>
<dbReference type="InterPro" id="IPR012816">
    <property type="entry name" value="NADAR"/>
</dbReference>
<dbReference type="Gene3D" id="1.10.357.40">
    <property type="entry name" value="YbiA-like"/>
    <property type="match status" value="1"/>
</dbReference>
<dbReference type="AlphaFoldDB" id="A0AAD7EWT1"/>
<proteinExistence type="predicted"/>
<name>A0AAD7EWT1_9AGAR</name>
<protein>
    <recommendedName>
        <fullName evidence="1">NADAR domain-containing protein</fullName>
    </recommendedName>
</protein>
<evidence type="ECO:0000313" key="2">
    <source>
        <dbReference type="EMBL" id="KAJ7355516.1"/>
    </source>
</evidence>